<evidence type="ECO:0000256" key="5">
    <source>
        <dbReference type="ARBA" id="ARBA00023136"/>
    </source>
</evidence>
<accession>A0A3B0TB03</accession>
<feature type="transmembrane region" description="Helical" evidence="6">
    <location>
        <begin position="113"/>
        <end position="131"/>
    </location>
</feature>
<evidence type="ECO:0000256" key="6">
    <source>
        <dbReference type="SAM" id="Phobius"/>
    </source>
</evidence>
<feature type="transmembrane region" description="Helical" evidence="6">
    <location>
        <begin position="137"/>
        <end position="162"/>
    </location>
</feature>
<dbReference type="Pfam" id="PF22744">
    <property type="entry name" value="Toast-rack_PspC-Cterm"/>
    <property type="match status" value="1"/>
</dbReference>
<keyword evidence="4 6" id="KW-1133">Transmembrane helix</keyword>
<dbReference type="GO" id="GO:0004355">
    <property type="term" value="F:glutamate synthase (NADPH) activity"/>
    <property type="evidence" value="ECO:0007669"/>
    <property type="project" value="UniProtKB-EC"/>
</dbReference>
<dbReference type="AlphaFoldDB" id="A0A3B0TB03"/>
<evidence type="ECO:0000313" key="10">
    <source>
        <dbReference type="EMBL" id="VAW14070.1"/>
    </source>
</evidence>
<protein>
    <submittedName>
        <fullName evidence="10">Glutamate synthase [NADPH] large chain</fullName>
        <ecNumber evidence="10">1.4.1.13</ecNumber>
    </submittedName>
</protein>
<feature type="domain" description="PspC-related ToastRack" evidence="9">
    <location>
        <begin position="391"/>
        <end position="525"/>
    </location>
</feature>
<dbReference type="InterPro" id="IPR052027">
    <property type="entry name" value="PspC"/>
</dbReference>
<dbReference type="InterPro" id="IPR054319">
    <property type="entry name" value="PspC-rel_ToastRack"/>
</dbReference>
<dbReference type="Pfam" id="PF04024">
    <property type="entry name" value="PspC"/>
    <property type="match status" value="1"/>
</dbReference>
<evidence type="ECO:0000259" key="7">
    <source>
        <dbReference type="Pfam" id="PF04024"/>
    </source>
</evidence>
<comment type="subcellular location">
    <subcellularLocation>
        <location evidence="1">Cell membrane</location>
        <topology evidence="1">Single-pass membrane protein</topology>
    </subcellularLocation>
</comment>
<evidence type="ECO:0000256" key="1">
    <source>
        <dbReference type="ARBA" id="ARBA00004162"/>
    </source>
</evidence>
<dbReference type="GO" id="GO:0005886">
    <property type="term" value="C:plasma membrane"/>
    <property type="evidence" value="ECO:0007669"/>
    <property type="project" value="UniProtKB-SubCell"/>
</dbReference>
<keyword evidence="2" id="KW-1003">Cell membrane</keyword>
<dbReference type="InterPro" id="IPR054321">
    <property type="entry name" value="PspC-rel_TM"/>
</dbReference>
<evidence type="ECO:0000256" key="4">
    <source>
        <dbReference type="ARBA" id="ARBA00022989"/>
    </source>
</evidence>
<proteinExistence type="predicted"/>
<evidence type="ECO:0000259" key="9">
    <source>
        <dbReference type="Pfam" id="PF22744"/>
    </source>
</evidence>
<organism evidence="10">
    <name type="scientific">hydrothermal vent metagenome</name>
    <dbReference type="NCBI Taxonomy" id="652676"/>
    <lineage>
        <taxon>unclassified sequences</taxon>
        <taxon>metagenomes</taxon>
        <taxon>ecological metagenomes</taxon>
    </lineage>
</organism>
<feature type="domain" description="PspC-related transmembrane region" evidence="8">
    <location>
        <begin position="204"/>
        <end position="343"/>
    </location>
</feature>
<dbReference type="Pfam" id="PF22571">
    <property type="entry name" value="LiaI-LiaF-TM_PspC"/>
    <property type="match status" value="1"/>
</dbReference>
<keyword evidence="5 6" id="KW-0472">Membrane</keyword>
<dbReference type="PANTHER" id="PTHR33885">
    <property type="entry name" value="PHAGE SHOCK PROTEIN C"/>
    <property type="match status" value="1"/>
</dbReference>
<feature type="transmembrane region" description="Helical" evidence="6">
    <location>
        <begin position="282"/>
        <end position="305"/>
    </location>
</feature>
<dbReference type="PANTHER" id="PTHR33885:SF3">
    <property type="entry name" value="PHAGE SHOCK PROTEIN C"/>
    <property type="match status" value="1"/>
</dbReference>
<reference evidence="10" key="1">
    <citation type="submission" date="2018-06" db="EMBL/GenBank/DDBJ databases">
        <authorList>
            <person name="Zhirakovskaya E."/>
        </authorList>
    </citation>
    <scope>NUCLEOTIDE SEQUENCE</scope>
</reference>
<gene>
    <name evidence="10" type="ORF">MNBD_BACTEROID03-922</name>
</gene>
<evidence type="ECO:0000256" key="3">
    <source>
        <dbReference type="ARBA" id="ARBA00022692"/>
    </source>
</evidence>
<sequence>MNKTVNINLANILFHIDEEAYNKMRRYLESIKRSFANTPGSDEILSDIEARIAELFHEKLENERQVISNKEVDEVIAIMGQPEDYMVDEDIFEDEPKSSSSEQKRVKKLYRDIQTKYVAGVSSGLAHYVGLDPLWIRLLWVILAIGSGGGFILLYGLLWILIPEAATTSQQLDMRGEDINISNIERKVKEGFDDIADKVKSVDYEKVGDKVKNGGKTFFDTLGDIVMFFFKIFGKFIGILLIIVGAATIIGMFIGMLTIGTLDWVNIPGVDNFISNPTEAPVWVLSLMMFFAIGIPFFFLFYLGLKILINNLKSIGSIAKFSLLGLWLISLIGLTIIGVKTAAAHAYSGSTTIEEEVYFENPIDTLNITAVTTKLFDNRGHIRVDDSIITYDDDGEEVLLSDNVRFKIKKTKDSIISIEIRKEANGKSFNAAREKSNRINYGYKAEGNTIYLDDYLTAESKNRFSDQEVRVTLYVPVGTVLKYNKSSRRCPMLRANNDRDMNGCDMSDYIWEMSVEGELECLDCTVLEKSNEDQKGHIIINEEGIDINIKDEDGENFEMKINEDGVKIRANDNQDSRDTNVIIIDDEGVDIDLQDDSDSLSMKIGEDGVLLKTKGN</sequence>
<keyword evidence="3 6" id="KW-0812">Transmembrane</keyword>
<name>A0A3B0TB03_9ZZZZ</name>
<feature type="transmembrane region" description="Helical" evidence="6">
    <location>
        <begin position="317"/>
        <end position="339"/>
    </location>
</feature>
<dbReference type="InterPro" id="IPR007168">
    <property type="entry name" value="Phageshock_PspC_N"/>
</dbReference>
<feature type="transmembrane region" description="Helical" evidence="6">
    <location>
        <begin position="236"/>
        <end position="262"/>
    </location>
</feature>
<evidence type="ECO:0000259" key="8">
    <source>
        <dbReference type="Pfam" id="PF22571"/>
    </source>
</evidence>
<dbReference type="EC" id="1.4.1.13" evidence="10"/>
<keyword evidence="10" id="KW-0560">Oxidoreductase</keyword>
<dbReference type="EMBL" id="UOEL01000112">
    <property type="protein sequence ID" value="VAW14070.1"/>
    <property type="molecule type" value="Genomic_DNA"/>
</dbReference>
<feature type="domain" description="Phage shock protein PspC N-terminal" evidence="7">
    <location>
        <begin position="107"/>
        <end position="165"/>
    </location>
</feature>
<evidence type="ECO:0000256" key="2">
    <source>
        <dbReference type="ARBA" id="ARBA00022475"/>
    </source>
</evidence>